<dbReference type="EMBL" id="JANFFA010000005">
    <property type="protein sequence ID" value="MDQ2095600.1"/>
    <property type="molecule type" value="Genomic_DNA"/>
</dbReference>
<feature type="domain" description="GGDEF" evidence="2">
    <location>
        <begin position="101"/>
        <end position="237"/>
    </location>
</feature>
<dbReference type="InterPro" id="IPR001633">
    <property type="entry name" value="EAL_dom"/>
</dbReference>
<dbReference type="Gene3D" id="3.20.20.450">
    <property type="entry name" value="EAL domain"/>
    <property type="match status" value="1"/>
</dbReference>
<dbReference type="InterPro" id="IPR050706">
    <property type="entry name" value="Cyclic-di-GMP_PDE-like"/>
</dbReference>
<dbReference type="InterPro" id="IPR000160">
    <property type="entry name" value="GGDEF_dom"/>
</dbReference>
<dbReference type="InterPro" id="IPR035919">
    <property type="entry name" value="EAL_sf"/>
</dbReference>
<dbReference type="Proteomes" id="UP001227162">
    <property type="component" value="Unassembled WGS sequence"/>
</dbReference>
<dbReference type="PANTHER" id="PTHR33121">
    <property type="entry name" value="CYCLIC DI-GMP PHOSPHODIESTERASE PDEF"/>
    <property type="match status" value="1"/>
</dbReference>
<organism evidence="3 4">
    <name type="scientific">Rhodalgimonas zhirmunskyi</name>
    <dbReference type="NCBI Taxonomy" id="2964767"/>
    <lineage>
        <taxon>Bacteria</taxon>
        <taxon>Pseudomonadati</taxon>
        <taxon>Pseudomonadota</taxon>
        <taxon>Alphaproteobacteria</taxon>
        <taxon>Rhodobacterales</taxon>
        <taxon>Roseobacteraceae</taxon>
        <taxon>Rhodalgimonas</taxon>
    </lineage>
</organism>
<evidence type="ECO:0000313" key="3">
    <source>
        <dbReference type="EMBL" id="MDQ2095600.1"/>
    </source>
</evidence>
<dbReference type="InterPro" id="IPR043128">
    <property type="entry name" value="Rev_trsase/Diguanyl_cyclase"/>
</dbReference>
<keyword evidence="4" id="KW-1185">Reference proteome</keyword>
<dbReference type="RefSeq" id="WP_317627224.1">
    <property type="nucleotide sequence ID" value="NZ_JANFFA010000005.1"/>
</dbReference>
<reference evidence="3" key="2">
    <citation type="submission" date="2023-04" db="EMBL/GenBank/DDBJ databases">
        <title>'Rhodoalgimonas zhirmunskyi' gen. nov., isolated from a red alga.</title>
        <authorList>
            <person name="Nedashkovskaya O.I."/>
            <person name="Otstavnykh N.Y."/>
            <person name="Bystritskaya E.P."/>
            <person name="Balabanova L.A."/>
            <person name="Isaeva M.P."/>
        </authorList>
    </citation>
    <scope>NUCLEOTIDE SEQUENCE</scope>
    <source>
        <strain evidence="3">10Alg 79</strain>
    </source>
</reference>
<dbReference type="AlphaFoldDB" id="A0AAJ1UA40"/>
<dbReference type="InterPro" id="IPR029787">
    <property type="entry name" value="Nucleotide_cyclase"/>
</dbReference>
<dbReference type="Pfam" id="PF00990">
    <property type="entry name" value="GGDEF"/>
    <property type="match status" value="1"/>
</dbReference>
<dbReference type="SMART" id="SM00052">
    <property type="entry name" value="EAL"/>
    <property type="match status" value="1"/>
</dbReference>
<dbReference type="Pfam" id="PF00563">
    <property type="entry name" value="EAL"/>
    <property type="match status" value="1"/>
</dbReference>
<gene>
    <name evidence="3" type="ORF">NOI20_15890</name>
</gene>
<protein>
    <submittedName>
        <fullName evidence="3">GGDEF domain-containing phosphodiesterase</fullName>
    </submittedName>
</protein>
<dbReference type="SUPFAM" id="SSF55073">
    <property type="entry name" value="Nucleotide cyclase"/>
    <property type="match status" value="1"/>
</dbReference>
<dbReference type="PROSITE" id="PS50887">
    <property type="entry name" value="GGDEF"/>
    <property type="match status" value="1"/>
</dbReference>
<evidence type="ECO:0000259" key="1">
    <source>
        <dbReference type="PROSITE" id="PS50883"/>
    </source>
</evidence>
<sequence length="516" mass="55423">MAQRRMLTLAIVRAILRRMMSGPQVLALLPALVLAAYWAGGEAALFIVALGVPLLVLIAGGFENRPGADGPPRDTITGLPPAEALETALEDALVACKAKGLKTACLLVQIEEFEGVTRRNGARASEVLLECSAGRLRSALREGDQLTYLGDAVFGISLRAVPQLDLEAGIQLAARLQSATEEPVSLDGAAVYVSAAVGFCLSARSSVKSGRGLIERAGIALDEARRNGPSAIRAYSHEMGKIRQSHDSLVDEVSLALENGQIRPWFQPQISTDTGRVTGFEALARWVHPERGVVPPGEFLPALEQAGLMERLGEVILRAALQAVNGWDAAGAEVPCVAVNFTGVELRNPRLADKIRWELDRYDLSADRLTIEVLETVVVGAPEDTATRNITRLSEMGCRIDLDDFGTGNASIAAIRRFAIERIKIDRSFITHVDEDVEQQRMVAAILTMAERLGLETLAEGVETAGEHAMLAQLGCRHVQGFGIARPMPFEQTAAWVQSHTAKLASPPQVGRSQSG</sequence>
<dbReference type="SUPFAM" id="SSF141868">
    <property type="entry name" value="EAL domain-like"/>
    <property type="match status" value="1"/>
</dbReference>
<comment type="caution">
    <text evidence="3">The sequence shown here is derived from an EMBL/GenBank/DDBJ whole genome shotgun (WGS) entry which is preliminary data.</text>
</comment>
<evidence type="ECO:0000259" key="2">
    <source>
        <dbReference type="PROSITE" id="PS50887"/>
    </source>
</evidence>
<proteinExistence type="predicted"/>
<dbReference type="GO" id="GO:0071111">
    <property type="term" value="F:cyclic-guanylate-specific phosphodiesterase activity"/>
    <property type="evidence" value="ECO:0007669"/>
    <property type="project" value="InterPro"/>
</dbReference>
<dbReference type="Gene3D" id="3.30.70.270">
    <property type="match status" value="1"/>
</dbReference>
<accession>A0AAJ1UA40</accession>
<dbReference type="PROSITE" id="PS50883">
    <property type="entry name" value="EAL"/>
    <property type="match status" value="1"/>
</dbReference>
<reference evidence="3" key="1">
    <citation type="submission" date="2022-07" db="EMBL/GenBank/DDBJ databases">
        <authorList>
            <person name="Otstavnykh N."/>
            <person name="Isaeva M."/>
            <person name="Bystritskaya E."/>
        </authorList>
    </citation>
    <scope>NUCLEOTIDE SEQUENCE</scope>
    <source>
        <strain evidence="3">10Alg 79</strain>
    </source>
</reference>
<name>A0AAJ1UA40_9RHOB</name>
<dbReference type="PANTHER" id="PTHR33121:SF70">
    <property type="entry name" value="SIGNALING PROTEIN YKOW"/>
    <property type="match status" value="1"/>
</dbReference>
<dbReference type="SMART" id="SM00267">
    <property type="entry name" value="GGDEF"/>
    <property type="match status" value="1"/>
</dbReference>
<evidence type="ECO:0000313" key="4">
    <source>
        <dbReference type="Proteomes" id="UP001227162"/>
    </source>
</evidence>
<feature type="domain" description="EAL" evidence="1">
    <location>
        <begin position="246"/>
        <end position="501"/>
    </location>
</feature>
<dbReference type="CDD" id="cd01948">
    <property type="entry name" value="EAL"/>
    <property type="match status" value="1"/>
</dbReference>